<evidence type="ECO:0000256" key="4">
    <source>
        <dbReference type="ARBA" id="ARBA00023098"/>
    </source>
</evidence>
<feature type="region of interest" description="Disordered" evidence="7">
    <location>
        <begin position="37"/>
        <end position="57"/>
    </location>
</feature>
<evidence type="ECO:0000256" key="7">
    <source>
        <dbReference type="SAM" id="MobiDB-lite"/>
    </source>
</evidence>
<comment type="catalytic activity">
    <reaction evidence="6">
        <text>a 1-acyl-sn-glycero-3-phosphocholine + H2O = sn-glycerol 3-phosphocholine + a fatty acid + H(+)</text>
        <dbReference type="Rhea" id="RHEA:15177"/>
        <dbReference type="ChEBI" id="CHEBI:15377"/>
        <dbReference type="ChEBI" id="CHEBI:15378"/>
        <dbReference type="ChEBI" id="CHEBI:16870"/>
        <dbReference type="ChEBI" id="CHEBI:28868"/>
        <dbReference type="ChEBI" id="CHEBI:58168"/>
        <dbReference type="EC" id="3.1.1.5"/>
    </reaction>
</comment>
<dbReference type="GO" id="GO:0004623">
    <property type="term" value="F:phospholipase A2 activity"/>
    <property type="evidence" value="ECO:0007669"/>
    <property type="project" value="TreeGrafter"/>
</dbReference>
<protein>
    <recommendedName>
        <fullName evidence="6">Lysophospholipase</fullName>
        <ecNumber evidence="6">3.1.1.5</ecNumber>
    </recommendedName>
</protein>
<dbReference type="GO" id="GO:0046475">
    <property type="term" value="P:glycerophospholipid catabolic process"/>
    <property type="evidence" value="ECO:0007669"/>
    <property type="project" value="TreeGrafter"/>
</dbReference>
<dbReference type="InterPro" id="IPR016035">
    <property type="entry name" value="Acyl_Trfase/lysoPLipase"/>
</dbReference>
<feature type="compositionally biased region" description="Polar residues" evidence="7">
    <location>
        <begin position="37"/>
        <end position="47"/>
    </location>
</feature>
<evidence type="ECO:0000256" key="6">
    <source>
        <dbReference type="RuleBase" id="RU362103"/>
    </source>
</evidence>
<dbReference type="Proteomes" id="UP001139887">
    <property type="component" value="Unassembled WGS sequence"/>
</dbReference>
<dbReference type="PANTHER" id="PTHR10728:SF40">
    <property type="entry name" value="PATATIN FAMILY PROTEIN"/>
    <property type="match status" value="1"/>
</dbReference>
<dbReference type="InterPro" id="IPR002642">
    <property type="entry name" value="LysoPLipase_cat_dom"/>
</dbReference>
<accession>A0A9W8I334</accession>
<dbReference type="Gene3D" id="3.40.1090.10">
    <property type="entry name" value="Cytosolic phospholipase A2 catalytic domain"/>
    <property type="match status" value="1"/>
</dbReference>
<dbReference type="SUPFAM" id="SSF52151">
    <property type="entry name" value="FabD/lysophospholipase-like"/>
    <property type="match status" value="1"/>
</dbReference>
<sequence>MTWLTDVKSRLDTLASQVQHMDWSAFTSFETSTSQNTAEESAVSNQQDAKRSTKSSTQAESLKQQILDQISAVQSQLNQRIDDARAALGNAVQHMLPPQLQQAWVAECAQACIDKEIHPELLQTTSVRLGKDVCRQETEFLQKRAHYIHHSFAEFIGEPVESIDPRDIPIIAIAGSGGGFRAMIATLGSYRAMHLAGLAQCVTYDAAVSGSSWAIAALHTYANGNPLKVLDSVHEAMKTSMFSTANLSEFITENDGMAKRVFADIAARYLLSAASSGNTQGDSQSTTEKEKLQPASATETLLDRIVGEISCQSKRALDALFPESSQRHSNKSPPLTMDELLNAAKTVFKTVSVPPLSIVDLYGALLFRKLIVQHLKSDSDAKGPSLQLDSQWVRLSAQSTAVDQGRLPMPLYTAVRHFIGTDDNDPDKSQISKYQWFEFNPYEVGSIDH</sequence>
<feature type="domain" description="PLA2c" evidence="8">
    <location>
        <begin position="119"/>
        <end position="449"/>
    </location>
</feature>
<name>A0A9W8I334_9FUNG</name>
<dbReference type="PROSITE" id="PS51210">
    <property type="entry name" value="PLA2C"/>
    <property type="match status" value="1"/>
</dbReference>
<keyword evidence="3 5" id="KW-0442">Lipid degradation</keyword>
<dbReference type="EMBL" id="JANBUW010001343">
    <property type="protein sequence ID" value="KAJ2843638.1"/>
    <property type="molecule type" value="Genomic_DNA"/>
</dbReference>
<evidence type="ECO:0000256" key="3">
    <source>
        <dbReference type="ARBA" id="ARBA00022963"/>
    </source>
</evidence>
<keyword evidence="2 5" id="KW-0378">Hydrolase</keyword>
<feature type="non-terminal residue" evidence="9">
    <location>
        <position position="449"/>
    </location>
</feature>
<keyword evidence="4 5" id="KW-0443">Lipid metabolism</keyword>
<evidence type="ECO:0000313" key="9">
    <source>
        <dbReference type="EMBL" id="KAJ2843638.1"/>
    </source>
</evidence>
<gene>
    <name evidence="9" type="ORF">IWW36_005489</name>
</gene>
<organism evidence="9 10">
    <name type="scientific">Coemansia brasiliensis</name>
    <dbReference type="NCBI Taxonomy" id="2650707"/>
    <lineage>
        <taxon>Eukaryota</taxon>
        <taxon>Fungi</taxon>
        <taxon>Fungi incertae sedis</taxon>
        <taxon>Zoopagomycota</taxon>
        <taxon>Kickxellomycotina</taxon>
        <taxon>Kickxellomycetes</taxon>
        <taxon>Kickxellales</taxon>
        <taxon>Kickxellaceae</taxon>
        <taxon>Coemansia</taxon>
    </lineage>
</organism>
<feature type="compositionally biased region" description="Polar residues" evidence="7">
    <location>
        <begin position="275"/>
        <end position="286"/>
    </location>
</feature>
<comment type="similarity">
    <text evidence="1 6">Belongs to the lysophospholipase family.</text>
</comment>
<dbReference type="GO" id="GO:0005829">
    <property type="term" value="C:cytosol"/>
    <property type="evidence" value="ECO:0007669"/>
    <property type="project" value="TreeGrafter"/>
</dbReference>
<keyword evidence="10" id="KW-1185">Reference proteome</keyword>
<comment type="caution">
    <text evidence="9">The sequence shown here is derived from an EMBL/GenBank/DDBJ whole genome shotgun (WGS) entry which is preliminary data.</text>
</comment>
<dbReference type="OrthoDB" id="6121437at2759"/>
<evidence type="ECO:0000313" key="10">
    <source>
        <dbReference type="Proteomes" id="UP001139887"/>
    </source>
</evidence>
<dbReference type="EC" id="3.1.1.5" evidence="6"/>
<evidence type="ECO:0000259" key="8">
    <source>
        <dbReference type="PROSITE" id="PS51210"/>
    </source>
</evidence>
<feature type="region of interest" description="Disordered" evidence="7">
    <location>
        <begin position="275"/>
        <end position="296"/>
    </location>
</feature>
<evidence type="ECO:0000256" key="5">
    <source>
        <dbReference type="PROSITE-ProRule" id="PRU00555"/>
    </source>
</evidence>
<dbReference type="PANTHER" id="PTHR10728">
    <property type="entry name" value="CYTOSOLIC PHOSPHOLIPASE A2"/>
    <property type="match status" value="1"/>
</dbReference>
<evidence type="ECO:0000256" key="1">
    <source>
        <dbReference type="ARBA" id="ARBA00008780"/>
    </source>
</evidence>
<proteinExistence type="inferred from homology"/>
<evidence type="ECO:0000256" key="2">
    <source>
        <dbReference type="ARBA" id="ARBA00022801"/>
    </source>
</evidence>
<dbReference type="Pfam" id="PF01735">
    <property type="entry name" value="PLA2_B"/>
    <property type="match status" value="1"/>
</dbReference>
<reference evidence="9" key="1">
    <citation type="submission" date="2022-07" db="EMBL/GenBank/DDBJ databases">
        <title>Phylogenomic reconstructions and comparative analyses of Kickxellomycotina fungi.</title>
        <authorList>
            <person name="Reynolds N.K."/>
            <person name="Stajich J.E."/>
            <person name="Barry K."/>
            <person name="Grigoriev I.V."/>
            <person name="Crous P."/>
            <person name="Smith M.E."/>
        </authorList>
    </citation>
    <scope>NUCLEOTIDE SEQUENCE</scope>
    <source>
        <strain evidence="9">NRRL 1566</strain>
    </source>
</reference>
<dbReference type="GO" id="GO:0004622">
    <property type="term" value="F:phosphatidylcholine lysophospholipase activity"/>
    <property type="evidence" value="ECO:0007669"/>
    <property type="project" value="UniProtKB-EC"/>
</dbReference>
<dbReference type="AlphaFoldDB" id="A0A9W8I334"/>